<organism evidence="1 2">
    <name type="scientific">Yoonia maricola</name>
    <dbReference type="NCBI Taxonomy" id="420999"/>
    <lineage>
        <taxon>Bacteria</taxon>
        <taxon>Pseudomonadati</taxon>
        <taxon>Pseudomonadota</taxon>
        <taxon>Alphaproteobacteria</taxon>
        <taxon>Rhodobacterales</taxon>
        <taxon>Paracoccaceae</taxon>
        <taxon>Yoonia</taxon>
    </lineage>
</organism>
<dbReference type="Pfam" id="PF07309">
    <property type="entry name" value="FlaF"/>
    <property type="match status" value="1"/>
</dbReference>
<keyword evidence="1" id="KW-0966">Cell projection</keyword>
<keyword evidence="2" id="KW-1185">Reference proteome</keyword>
<reference evidence="1 2" key="1">
    <citation type="submission" date="2017-11" db="EMBL/GenBank/DDBJ databases">
        <title>Genomic Encyclopedia of Archaeal and Bacterial Type Strains, Phase II (KMG-II): From Individual Species to Whole Genera.</title>
        <authorList>
            <person name="Goeker M."/>
        </authorList>
    </citation>
    <scope>NUCLEOTIDE SEQUENCE [LARGE SCALE GENOMIC DNA]</scope>
    <source>
        <strain evidence="1 2">DSM 29128</strain>
    </source>
</reference>
<dbReference type="NCBIfam" id="NF009435">
    <property type="entry name" value="PRK12794.1"/>
    <property type="match status" value="1"/>
</dbReference>
<dbReference type="Proteomes" id="UP000228531">
    <property type="component" value="Unassembled WGS sequence"/>
</dbReference>
<sequence>MNVIEQAKQAYAPNQVAVRTTRSVEAQLITQITSRLQRLSKMPTPDFPKLMAAIHDNRQMWTTMAVDVADKGNALPKELRAQIFYLAEFTDHHSQQVIRGKADPSALIDINMAVLRGLNGQEAS</sequence>
<evidence type="ECO:0000313" key="2">
    <source>
        <dbReference type="Proteomes" id="UP000228531"/>
    </source>
</evidence>
<keyword evidence="1" id="KW-0969">Cilium</keyword>
<accession>A0A2M8W5D5</accession>
<comment type="caution">
    <text evidence="1">The sequence shown here is derived from an EMBL/GenBank/DDBJ whole genome shotgun (WGS) entry which is preliminary data.</text>
</comment>
<dbReference type="GO" id="GO:0044781">
    <property type="term" value="P:bacterial-type flagellum organization"/>
    <property type="evidence" value="ECO:0007669"/>
    <property type="project" value="InterPro"/>
</dbReference>
<protein>
    <submittedName>
        <fullName evidence="1">Flagellar protein FlaF</fullName>
    </submittedName>
</protein>
<proteinExistence type="predicted"/>
<dbReference type="RefSeq" id="WP_245834336.1">
    <property type="nucleotide sequence ID" value="NZ_PGTY01000002.1"/>
</dbReference>
<name>A0A2M8W5D5_9RHOB</name>
<gene>
    <name evidence="1" type="ORF">BC777_2487</name>
</gene>
<dbReference type="EMBL" id="PGTY01000002">
    <property type="protein sequence ID" value="PJI86129.1"/>
    <property type="molecule type" value="Genomic_DNA"/>
</dbReference>
<dbReference type="AlphaFoldDB" id="A0A2M8W5D5"/>
<evidence type="ECO:0000313" key="1">
    <source>
        <dbReference type="EMBL" id="PJI86129.1"/>
    </source>
</evidence>
<dbReference type="InterPro" id="IPR010845">
    <property type="entry name" value="FlaF"/>
</dbReference>
<keyword evidence="1" id="KW-0282">Flagellum</keyword>